<accession>A0A5B7IDT3</accession>
<dbReference type="Proteomes" id="UP000324222">
    <property type="component" value="Unassembled WGS sequence"/>
</dbReference>
<reference evidence="2 3" key="1">
    <citation type="submission" date="2019-05" db="EMBL/GenBank/DDBJ databases">
        <title>Another draft genome of Portunus trituberculatus and its Hox gene families provides insights of decapod evolution.</title>
        <authorList>
            <person name="Jeong J.-H."/>
            <person name="Song I."/>
            <person name="Kim S."/>
            <person name="Choi T."/>
            <person name="Kim D."/>
            <person name="Ryu S."/>
            <person name="Kim W."/>
        </authorList>
    </citation>
    <scope>NUCLEOTIDE SEQUENCE [LARGE SCALE GENOMIC DNA]</scope>
    <source>
        <tissue evidence="2">Muscle</tissue>
    </source>
</reference>
<name>A0A5B7IDT3_PORTR</name>
<feature type="compositionally biased region" description="Low complexity" evidence="1">
    <location>
        <begin position="67"/>
        <end position="79"/>
    </location>
</feature>
<gene>
    <name evidence="2" type="ORF">E2C01_074238</name>
</gene>
<dbReference type="AlphaFoldDB" id="A0A5B7IDT3"/>
<dbReference type="EMBL" id="VSRR010051841">
    <property type="protein sequence ID" value="MPC79697.1"/>
    <property type="molecule type" value="Genomic_DNA"/>
</dbReference>
<sequence length="89" mass="9909">MERHSQRPEPYLRHARSGAPQPRPSVIATTRNWLQRNIFRAREDITASFLLFPSFLPCQASPPPASKPASQSASQPPSATFSPIQGNRN</sequence>
<evidence type="ECO:0000313" key="2">
    <source>
        <dbReference type="EMBL" id="MPC79697.1"/>
    </source>
</evidence>
<evidence type="ECO:0000256" key="1">
    <source>
        <dbReference type="SAM" id="MobiDB-lite"/>
    </source>
</evidence>
<feature type="region of interest" description="Disordered" evidence="1">
    <location>
        <begin position="1"/>
        <end position="26"/>
    </location>
</feature>
<organism evidence="2 3">
    <name type="scientific">Portunus trituberculatus</name>
    <name type="common">Swimming crab</name>
    <name type="synonym">Neptunus trituberculatus</name>
    <dbReference type="NCBI Taxonomy" id="210409"/>
    <lineage>
        <taxon>Eukaryota</taxon>
        <taxon>Metazoa</taxon>
        <taxon>Ecdysozoa</taxon>
        <taxon>Arthropoda</taxon>
        <taxon>Crustacea</taxon>
        <taxon>Multicrustacea</taxon>
        <taxon>Malacostraca</taxon>
        <taxon>Eumalacostraca</taxon>
        <taxon>Eucarida</taxon>
        <taxon>Decapoda</taxon>
        <taxon>Pleocyemata</taxon>
        <taxon>Brachyura</taxon>
        <taxon>Eubrachyura</taxon>
        <taxon>Portunoidea</taxon>
        <taxon>Portunidae</taxon>
        <taxon>Portuninae</taxon>
        <taxon>Portunus</taxon>
    </lineage>
</organism>
<protein>
    <submittedName>
        <fullName evidence="2">Uncharacterized protein</fullName>
    </submittedName>
</protein>
<proteinExistence type="predicted"/>
<feature type="compositionally biased region" description="Basic and acidic residues" evidence="1">
    <location>
        <begin position="1"/>
        <end position="12"/>
    </location>
</feature>
<evidence type="ECO:0000313" key="3">
    <source>
        <dbReference type="Proteomes" id="UP000324222"/>
    </source>
</evidence>
<feature type="compositionally biased region" description="Polar residues" evidence="1">
    <location>
        <begin position="80"/>
        <end position="89"/>
    </location>
</feature>
<comment type="caution">
    <text evidence="2">The sequence shown here is derived from an EMBL/GenBank/DDBJ whole genome shotgun (WGS) entry which is preliminary data.</text>
</comment>
<keyword evidence="3" id="KW-1185">Reference proteome</keyword>
<feature type="region of interest" description="Disordered" evidence="1">
    <location>
        <begin position="60"/>
        <end position="89"/>
    </location>
</feature>